<dbReference type="InterPro" id="IPR006702">
    <property type="entry name" value="CASP_dom"/>
</dbReference>
<proteinExistence type="inferred from homology"/>
<keyword evidence="5 8" id="KW-0812">Transmembrane</keyword>
<dbReference type="InterPro" id="IPR044173">
    <property type="entry name" value="CASPL"/>
</dbReference>
<protein>
    <recommendedName>
        <fullName evidence="8">CASP-like protein</fullName>
    </recommendedName>
</protein>
<sequence>MDGVEPKIMQNPTFKTHKYSLAAQICLRILATVASLAAAWIMFTNKQSIILYGLVVDARYSYSSAFKFFAVANLITCVFSVGSLFVAVILARNWSHLNNYFYMFLHDLVLMTLVIAACGAATSIGFVGRYGNNHAGWMPICDNFVRFCDRVTISLILSYFSFLFYLFLTIISANKSRKIQALIANMVQSDATTMSFAVCNTTESLISALEQTFTGLNYWEGVIVRSSGDFHRSSGVTYHLEVQIWEFQILNSRTSGVTGAQAWKSCSQHFVLFLSQLERGNLRSSGTLCLTLERVSSAQSSVNFTYPALLTVLRYARAVEYALERLSMRSSGNLCLHFRSSGVTYTRA</sequence>
<feature type="transmembrane region" description="Helical" evidence="8">
    <location>
        <begin position="68"/>
        <end position="91"/>
    </location>
</feature>
<keyword evidence="7 8" id="KW-0472">Membrane</keyword>
<keyword evidence="4 8" id="KW-1003">Cell membrane</keyword>
<evidence type="ECO:0000256" key="7">
    <source>
        <dbReference type="ARBA" id="ARBA00023136"/>
    </source>
</evidence>
<evidence type="ECO:0000256" key="6">
    <source>
        <dbReference type="ARBA" id="ARBA00022989"/>
    </source>
</evidence>
<evidence type="ECO:0000256" key="8">
    <source>
        <dbReference type="RuleBase" id="RU361233"/>
    </source>
</evidence>
<evidence type="ECO:0000313" key="10">
    <source>
        <dbReference type="EMBL" id="KAF5932706.1"/>
    </source>
</evidence>
<reference evidence="10 11" key="2">
    <citation type="submission" date="2020-07" db="EMBL/GenBank/DDBJ databases">
        <title>Genome assembly of wild tea tree DASZ reveals pedigree and selection history of tea varieties.</title>
        <authorList>
            <person name="Zhang W."/>
        </authorList>
    </citation>
    <scope>NUCLEOTIDE SEQUENCE [LARGE SCALE GENOMIC DNA]</scope>
    <source>
        <strain evidence="11">cv. G240</strain>
        <tissue evidence="10">Leaf</tissue>
    </source>
</reference>
<comment type="subunit">
    <text evidence="3 8">Homodimer and heterodimers.</text>
</comment>
<dbReference type="AlphaFoldDB" id="A0A7J7G0C9"/>
<gene>
    <name evidence="10" type="ORF">HYC85_028877</name>
</gene>
<dbReference type="NCBIfam" id="TIGR01569">
    <property type="entry name" value="A_tha_TIGR01569"/>
    <property type="match status" value="1"/>
</dbReference>
<feature type="transmembrane region" description="Helical" evidence="8">
    <location>
        <begin position="21"/>
        <end position="43"/>
    </location>
</feature>
<reference evidence="11" key="1">
    <citation type="journal article" date="2020" name="Nat. Commun.">
        <title>Genome assembly of wild tea tree DASZ reveals pedigree and selection history of tea varieties.</title>
        <authorList>
            <person name="Zhang W."/>
            <person name="Zhang Y."/>
            <person name="Qiu H."/>
            <person name="Guo Y."/>
            <person name="Wan H."/>
            <person name="Zhang X."/>
            <person name="Scossa F."/>
            <person name="Alseekh S."/>
            <person name="Zhang Q."/>
            <person name="Wang P."/>
            <person name="Xu L."/>
            <person name="Schmidt M.H."/>
            <person name="Jia X."/>
            <person name="Li D."/>
            <person name="Zhu A."/>
            <person name="Guo F."/>
            <person name="Chen W."/>
            <person name="Ni D."/>
            <person name="Usadel B."/>
            <person name="Fernie A.R."/>
            <person name="Wen W."/>
        </authorList>
    </citation>
    <scope>NUCLEOTIDE SEQUENCE [LARGE SCALE GENOMIC DNA]</scope>
    <source>
        <strain evidence="11">cv. G240</strain>
    </source>
</reference>
<dbReference type="Pfam" id="PF04535">
    <property type="entry name" value="CASP_dom"/>
    <property type="match status" value="1"/>
</dbReference>
<evidence type="ECO:0000256" key="5">
    <source>
        <dbReference type="ARBA" id="ARBA00022692"/>
    </source>
</evidence>
<feature type="transmembrane region" description="Helical" evidence="8">
    <location>
        <begin position="151"/>
        <end position="171"/>
    </location>
</feature>
<accession>A0A7J7G0C9</accession>
<dbReference type="InterPro" id="IPR006459">
    <property type="entry name" value="CASP/CASPL"/>
</dbReference>
<feature type="transmembrane region" description="Helical" evidence="8">
    <location>
        <begin position="103"/>
        <end position="131"/>
    </location>
</feature>
<evidence type="ECO:0000256" key="3">
    <source>
        <dbReference type="ARBA" id="ARBA00011489"/>
    </source>
</evidence>
<evidence type="ECO:0000256" key="1">
    <source>
        <dbReference type="ARBA" id="ARBA00004651"/>
    </source>
</evidence>
<evidence type="ECO:0000259" key="9">
    <source>
        <dbReference type="Pfam" id="PF04535"/>
    </source>
</evidence>
<organism evidence="10 11">
    <name type="scientific">Camellia sinensis</name>
    <name type="common">Tea plant</name>
    <name type="synonym">Thea sinensis</name>
    <dbReference type="NCBI Taxonomy" id="4442"/>
    <lineage>
        <taxon>Eukaryota</taxon>
        <taxon>Viridiplantae</taxon>
        <taxon>Streptophyta</taxon>
        <taxon>Embryophyta</taxon>
        <taxon>Tracheophyta</taxon>
        <taxon>Spermatophyta</taxon>
        <taxon>Magnoliopsida</taxon>
        <taxon>eudicotyledons</taxon>
        <taxon>Gunneridae</taxon>
        <taxon>Pentapetalae</taxon>
        <taxon>asterids</taxon>
        <taxon>Ericales</taxon>
        <taxon>Theaceae</taxon>
        <taxon>Camellia</taxon>
    </lineage>
</organism>
<evidence type="ECO:0000256" key="4">
    <source>
        <dbReference type="ARBA" id="ARBA00022475"/>
    </source>
</evidence>
<evidence type="ECO:0000256" key="2">
    <source>
        <dbReference type="ARBA" id="ARBA00007651"/>
    </source>
</evidence>
<evidence type="ECO:0000313" key="11">
    <source>
        <dbReference type="Proteomes" id="UP000593564"/>
    </source>
</evidence>
<dbReference type="EMBL" id="JACBKZ010000014">
    <property type="protein sequence ID" value="KAF5932706.1"/>
    <property type="molecule type" value="Genomic_DNA"/>
</dbReference>
<keyword evidence="11" id="KW-1185">Reference proteome</keyword>
<dbReference type="PANTHER" id="PTHR36488">
    <property type="entry name" value="CASP-LIKE PROTEIN 1U1"/>
    <property type="match status" value="1"/>
</dbReference>
<dbReference type="GO" id="GO:0005886">
    <property type="term" value="C:plasma membrane"/>
    <property type="evidence" value="ECO:0007669"/>
    <property type="project" value="UniProtKB-SubCell"/>
</dbReference>
<comment type="similarity">
    <text evidence="2 8">Belongs to the Casparian strip membrane proteins (CASP) family.</text>
</comment>
<name>A0A7J7G0C9_CAMSI</name>
<keyword evidence="6 8" id="KW-1133">Transmembrane helix</keyword>
<comment type="subcellular location">
    <subcellularLocation>
        <location evidence="1 8">Cell membrane</location>
        <topology evidence="1 8">Multi-pass membrane protein</topology>
    </subcellularLocation>
</comment>
<feature type="domain" description="Casparian strip membrane protein" evidence="9">
    <location>
        <begin position="23"/>
        <end position="164"/>
    </location>
</feature>
<dbReference type="Proteomes" id="UP000593564">
    <property type="component" value="Unassembled WGS sequence"/>
</dbReference>
<dbReference type="PANTHER" id="PTHR36488:SF8">
    <property type="entry name" value="CASP-LIKE PROTEIN 1U1"/>
    <property type="match status" value="1"/>
</dbReference>
<comment type="caution">
    <text evidence="10">The sequence shown here is derived from an EMBL/GenBank/DDBJ whole genome shotgun (WGS) entry which is preliminary data.</text>
</comment>